<accession>A8N7N7</accession>
<comment type="caution">
    <text evidence="1">The sequence shown here is derived from an EMBL/GenBank/DDBJ whole genome shotgun (WGS) entry which is preliminary data.</text>
</comment>
<proteinExistence type="predicted"/>
<dbReference type="OMA" id="HLACENV"/>
<dbReference type="SUPFAM" id="SSF81383">
    <property type="entry name" value="F-box domain"/>
    <property type="match status" value="1"/>
</dbReference>
<evidence type="ECO:0000313" key="2">
    <source>
        <dbReference type="Proteomes" id="UP000001861"/>
    </source>
</evidence>
<keyword evidence="2" id="KW-1185">Reference proteome</keyword>
<dbReference type="GeneID" id="6007291"/>
<dbReference type="Proteomes" id="UP000001861">
    <property type="component" value="Unassembled WGS sequence"/>
</dbReference>
<dbReference type="Gene3D" id="1.20.1280.50">
    <property type="match status" value="1"/>
</dbReference>
<dbReference type="OrthoDB" id="2269034at2759"/>
<dbReference type="InterPro" id="IPR032675">
    <property type="entry name" value="LRR_dom_sf"/>
</dbReference>
<dbReference type="SUPFAM" id="SSF52047">
    <property type="entry name" value="RNI-like"/>
    <property type="match status" value="1"/>
</dbReference>
<dbReference type="InterPro" id="IPR036047">
    <property type="entry name" value="F-box-like_dom_sf"/>
</dbReference>
<protein>
    <submittedName>
        <fullName evidence="1">Uncharacterized protein</fullName>
    </submittedName>
</protein>
<gene>
    <name evidence="1" type="ORF">CC1G_02294</name>
</gene>
<organism evidence="1 2">
    <name type="scientific">Coprinopsis cinerea (strain Okayama-7 / 130 / ATCC MYA-4618 / FGSC 9003)</name>
    <name type="common">Inky cap fungus</name>
    <name type="synonym">Hormographiella aspergillata</name>
    <dbReference type="NCBI Taxonomy" id="240176"/>
    <lineage>
        <taxon>Eukaryota</taxon>
        <taxon>Fungi</taxon>
        <taxon>Dikarya</taxon>
        <taxon>Basidiomycota</taxon>
        <taxon>Agaricomycotina</taxon>
        <taxon>Agaricomycetes</taxon>
        <taxon>Agaricomycetidae</taxon>
        <taxon>Agaricales</taxon>
        <taxon>Agaricineae</taxon>
        <taxon>Psathyrellaceae</taxon>
        <taxon>Coprinopsis</taxon>
    </lineage>
</organism>
<dbReference type="RefSeq" id="XP_001830843.1">
    <property type="nucleotide sequence ID" value="XM_001830791.1"/>
</dbReference>
<sequence>MFATNEPLPQDEVSRIKENIAGLTSRLSRNDQQLAILLRQVEEIRGENVRLSIEIQKQKNLISLLRSLPLELLGYIFLLASEPTTTPMRDSRDNGPHGTRIKAERVGALRVVQGDAENRREILAFSHVCRRWRRAALATPRLWRSFSLQEGASYSPRSRLMNWDRYVPRVQNWLQRAGALPKSLSISSTSYVTAIGMYCDDDNDSCGGSCPACADSVVDGIIRQLHPWKHLSLEVVTPACLEALGNRLLSTAPDAWNSIQHLSISIAKLGVPRPHARFPPVRDLKELQIAFPTDDEEANSPSFHMGFPASTLQNLTHFELTATWSFAAVAEVLRHCVNLDSFVFVWRCMDLEDVIESGSDGADTNNIGVVQLPALKTLSLTLEEERPPSLVLRSLQTSSLTHLFINLLDDGPEEDIGIVVKDFITSSNCSQSLVTFHLACENVTDDNLVQLLRLLPSLRTLRLSSMQNVVGKFLLPFYCPSDDHLPHLEALELLQMPRAFKPRYLLNFVAARGPRATYHPPDSSGRVQGITRTVLKRAVLDFAKEPCHSGVVEALNRGFELEMDKGCMPTAFYSTPEPAWVATYHRTTT</sequence>
<name>A8N7N7_COPC7</name>
<dbReference type="KEGG" id="cci:CC1G_02294"/>
<evidence type="ECO:0000313" key="1">
    <source>
        <dbReference type="EMBL" id="EAU90907.1"/>
    </source>
</evidence>
<dbReference type="InParanoid" id="A8N7N7"/>
<reference evidence="1 2" key="1">
    <citation type="journal article" date="2010" name="Proc. Natl. Acad. Sci. U.S.A.">
        <title>Insights into evolution of multicellular fungi from the assembled chromosomes of the mushroom Coprinopsis cinerea (Coprinus cinereus).</title>
        <authorList>
            <person name="Stajich J.E."/>
            <person name="Wilke S.K."/>
            <person name="Ahren D."/>
            <person name="Au C.H."/>
            <person name="Birren B.W."/>
            <person name="Borodovsky M."/>
            <person name="Burns C."/>
            <person name="Canback B."/>
            <person name="Casselton L.A."/>
            <person name="Cheng C.K."/>
            <person name="Deng J."/>
            <person name="Dietrich F.S."/>
            <person name="Fargo D.C."/>
            <person name="Farman M.L."/>
            <person name="Gathman A.C."/>
            <person name="Goldberg J."/>
            <person name="Guigo R."/>
            <person name="Hoegger P.J."/>
            <person name="Hooker J.B."/>
            <person name="Huggins A."/>
            <person name="James T.Y."/>
            <person name="Kamada T."/>
            <person name="Kilaru S."/>
            <person name="Kodira C."/>
            <person name="Kues U."/>
            <person name="Kupfer D."/>
            <person name="Kwan H.S."/>
            <person name="Lomsadze A."/>
            <person name="Li W."/>
            <person name="Lilly W.W."/>
            <person name="Ma L.J."/>
            <person name="Mackey A.J."/>
            <person name="Manning G."/>
            <person name="Martin F."/>
            <person name="Muraguchi H."/>
            <person name="Natvig D.O."/>
            <person name="Palmerini H."/>
            <person name="Ramesh M.A."/>
            <person name="Rehmeyer C.J."/>
            <person name="Roe B.A."/>
            <person name="Shenoy N."/>
            <person name="Stanke M."/>
            <person name="Ter-Hovhannisyan V."/>
            <person name="Tunlid A."/>
            <person name="Velagapudi R."/>
            <person name="Vision T.J."/>
            <person name="Zeng Q."/>
            <person name="Zolan M.E."/>
            <person name="Pukkila P.J."/>
        </authorList>
    </citation>
    <scope>NUCLEOTIDE SEQUENCE [LARGE SCALE GENOMIC DNA]</scope>
    <source>
        <strain evidence="2">Okayama-7 / 130 / ATCC MYA-4618 / FGSC 9003</strain>
    </source>
</reference>
<dbReference type="EMBL" id="AACS02000003">
    <property type="protein sequence ID" value="EAU90907.1"/>
    <property type="molecule type" value="Genomic_DNA"/>
</dbReference>
<dbReference type="AlphaFoldDB" id="A8N7N7"/>
<dbReference type="VEuPathDB" id="FungiDB:CC1G_02294"/>
<dbReference type="Gene3D" id="3.80.10.10">
    <property type="entry name" value="Ribonuclease Inhibitor"/>
    <property type="match status" value="1"/>
</dbReference>